<reference evidence="4 5" key="1">
    <citation type="submission" date="2016-10" db="EMBL/GenBank/DDBJ databases">
        <title>The Draft Genome Sequence of Actinokineospora bangkokensis 44EHWT reveals the biosynthetic pathway of antifungal compounds Thailandins with unusual extender unit butylmalonyl-CoA.</title>
        <authorList>
            <person name="Greule A."/>
            <person name="Intra B."/>
            <person name="Flemming S."/>
            <person name="Rommel M.G."/>
            <person name="Panbangred W."/>
            <person name="Bechthold A."/>
        </authorList>
    </citation>
    <scope>NUCLEOTIDE SEQUENCE [LARGE SCALE GENOMIC DNA]</scope>
    <source>
        <strain evidence="4 5">44EHW</strain>
    </source>
</reference>
<dbReference type="Pfam" id="PF00293">
    <property type="entry name" value="NUDIX"/>
    <property type="match status" value="1"/>
</dbReference>
<organism evidence="4 5">
    <name type="scientific">Actinokineospora bangkokensis</name>
    <dbReference type="NCBI Taxonomy" id="1193682"/>
    <lineage>
        <taxon>Bacteria</taxon>
        <taxon>Bacillati</taxon>
        <taxon>Actinomycetota</taxon>
        <taxon>Actinomycetes</taxon>
        <taxon>Pseudonocardiales</taxon>
        <taxon>Pseudonocardiaceae</taxon>
        <taxon>Actinokineospora</taxon>
    </lineage>
</organism>
<dbReference type="GO" id="GO:0016787">
    <property type="term" value="F:hydrolase activity"/>
    <property type="evidence" value="ECO:0007669"/>
    <property type="project" value="UniProtKB-KW"/>
</dbReference>
<protein>
    <recommendedName>
        <fullName evidence="3">Nudix hydrolase domain-containing protein</fullName>
    </recommendedName>
</protein>
<gene>
    <name evidence="4" type="ORF">BJP25_05790</name>
</gene>
<comment type="cofactor">
    <cofactor evidence="1">
        <name>Mg(2+)</name>
        <dbReference type="ChEBI" id="CHEBI:18420"/>
    </cofactor>
</comment>
<accession>A0A1Q9LC33</accession>
<evidence type="ECO:0000313" key="4">
    <source>
        <dbReference type="EMBL" id="OLR89580.1"/>
    </source>
</evidence>
<dbReference type="PANTHER" id="PTHR43046:SF14">
    <property type="entry name" value="MUTT_NUDIX FAMILY PROTEIN"/>
    <property type="match status" value="1"/>
</dbReference>
<keyword evidence="5" id="KW-1185">Reference proteome</keyword>
<dbReference type="RefSeq" id="WP_075978763.1">
    <property type="nucleotide sequence ID" value="NZ_MKQR01000032.1"/>
</dbReference>
<evidence type="ECO:0000313" key="5">
    <source>
        <dbReference type="Proteomes" id="UP000186040"/>
    </source>
</evidence>
<name>A0A1Q9LC33_9PSEU</name>
<proteinExistence type="predicted"/>
<keyword evidence="2" id="KW-0378">Hydrolase</keyword>
<evidence type="ECO:0000256" key="1">
    <source>
        <dbReference type="ARBA" id="ARBA00001946"/>
    </source>
</evidence>
<dbReference type="InterPro" id="IPR015797">
    <property type="entry name" value="NUDIX_hydrolase-like_dom_sf"/>
</dbReference>
<dbReference type="STRING" id="1193682.BJP25_05790"/>
<dbReference type="Gene3D" id="3.90.79.10">
    <property type="entry name" value="Nucleoside Triphosphate Pyrophosphohydrolase"/>
    <property type="match status" value="1"/>
</dbReference>
<feature type="domain" description="Nudix hydrolase" evidence="3">
    <location>
        <begin position="7"/>
        <end position="98"/>
    </location>
</feature>
<dbReference type="Proteomes" id="UP000186040">
    <property type="component" value="Unassembled WGS sequence"/>
</dbReference>
<dbReference type="InterPro" id="IPR000086">
    <property type="entry name" value="NUDIX_hydrolase_dom"/>
</dbReference>
<evidence type="ECO:0000259" key="3">
    <source>
        <dbReference type="Pfam" id="PF00293"/>
    </source>
</evidence>
<sequence>MTLMGNALSATVLVVDTSGAVLVVRRGAGWELPAGDVRVGEAVVEAAARVVLEGTGVSVGTPVMEGLDSAGEFSVVLRAKPVGGNVLEGARWVAPGEVEAVGLSARALDLVRSAC</sequence>
<dbReference type="PANTHER" id="PTHR43046">
    <property type="entry name" value="GDP-MANNOSE MANNOSYL HYDROLASE"/>
    <property type="match status" value="1"/>
</dbReference>
<dbReference type="EMBL" id="MKQR01000032">
    <property type="protein sequence ID" value="OLR89580.1"/>
    <property type="molecule type" value="Genomic_DNA"/>
</dbReference>
<evidence type="ECO:0000256" key="2">
    <source>
        <dbReference type="ARBA" id="ARBA00022801"/>
    </source>
</evidence>
<dbReference type="SUPFAM" id="SSF55811">
    <property type="entry name" value="Nudix"/>
    <property type="match status" value="1"/>
</dbReference>
<dbReference type="AlphaFoldDB" id="A0A1Q9LC33"/>
<comment type="caution">
    <text evidence="4">The sequence shown here is derived from an EMBL/GenBank/DDBJ whole genome shotgun (WGS) entry which is preliminary data.</text>
</comment>